<dbReference type="GO" id="GO:0007059">
    <property type="term" value="P:chromosome segregation"/>
    <property type="evidence" value="ECO:0007669"/>
    <property type="project" value="UniProtKB-KW"/>
</dbReference>
<evidence type="ECO:0000256" key="1">
    <source>
        <dbReference type="ARBA" id="ARBA00004123"/>
    </source>
</evidence>
<dbReference type="InterPro" id="IPR019440">
    <property type="entry name" value="MAU2"/>
</dbReference>
<gene>
    <name evidence="8" type="ORF">DFQ27_005919</name>
</gene>
<keyword evidence="7" id="KW-0131">Cell cycle</keyword>
<dbReference type="AlphaFoldDB" id="A0A9P6Q0M4"/>
<evidence type="ECO:0000313" key="8">
    <source>
        <dbReference type="EMBL" id="KAG0256059.1"/>
    </source>
</evidence>
<dbReference type="GO" id="GO:0005634">
    <property type="term" value="C:nucleus"/>
    <property type="evidence" value="ECO:0007669"/>
    <property type="project" value="UniProtKB-SubCell"/>
</dbReference>
<name>A0A9P6Q0M4_9FUNG</name>
<dbReference type="PANTHER" id="PTHR21394">
    <property type="entry name" value="MAU2 CHROMATID COHESION FACTOR HOMOLOG"/>
    <property type="match status" value="1"/>
</dbReference>
<evidence type="ECO:0000256" key="4">
    <source>
        <dbReference type="ARBA" id="ARBA00022776"/>
    </source>
</evidence>
<keyword evidence="5" id="KW-0159">Chromosome partition</keyword>
<evidence type="ECO:0000313" key="9">
    <source>
        <dbReference type="Proteomes" id="UP000807716"/>
    </source>
</evidence>
<organism evidence="8 9">
    <name type="scientific">Actinomortierella ambigua</name>
    <dbReference type="NCBI Taxonomy" id="1343610"/>
    <lineage>
        <taxon>Eukaryota</taxon>
        <taxon>Fungi</taxon>
        <taxon>Fungi incertae sedis</taxon>
        <taxon>Mucoromycota</taxon>
        <taxon>Mortierellomycotina</taxon>
        <taxon>Mortierellomycetes</taxon>
        <taxon>Mortierellales</taxon>
        <taxon>Mortierellaceae</taxon>
        <taxon>Actinomortierella</taxon>
    </lineage>
</organism>
<sequence length="450" mass="50418">MSSKWNQTLMYLSQLTPHMNLNIPSPIDTTESLVKSMPGSPSAAAPVPPQYGCQSKQLRVYFLILYISTMLRIGDMTKALAALTALHAALDETRPQDTDELQGIFRVPIHGVNDMPGSTIGIRIRWMSFSQVYCLTYLLSGICHKADLTQPSKAQEFLVEGIKVVDREFNVNDHAPATILIRRNQQWYSLLMMNMLLQLVDVFLLKFELAAAEDVLLRANYWANISNMGDQFAWRIMLATGMVLQMRGRLEDSLKWFQFCMQHSLDEVRDPDGFDAKTLAICNTALIYCGERFFNPAKVKQLVNVIKARYPTGLPANIQCALHILDSWISVGVIPARQHLQEALRLSNALQNTQMRSLTLLLLGHVYLQSHDDQAERMLSVGFSHAVKTGNKFIASASGSCLQELYLKTAQGIKASQQAELNKQVTEDVDKAFQSTMLASLLEPLQLPAP</sequence>
<dbReference type="OrthoDB" id="5565328at2759"/>
<keyword evidence="4" id="KW-0498">Mitosis</keyword>
<proteinExistence type="inferred from homology"/>
<dbReference type="GO" id="GO:0051301">
    <property type="term" value="P:cell division"/>
    <property type="evidence" value="ECO:0007669"/>
    <property type="project" value="UniProtKB-KW"/>
</dbReference>
<keyword evidence="6" id="KW-0539">Nucleus</keyword>
<comment type="similarity">
    <text evidence="2">Belongs to the SCC4/mau-2 family.</text>
</comment>
<dbReference type="EMBL" id="JAAAJB010000428">
    <property type="protein sequence ID" value="KAG0256059.1"/>
    <property type="molecule type" value="Genomic_DNA"/>
</dbReference>
<evidence type="ECO:0000256" key="5">
    <source>
        <dbReference type="ARBA" id="ARBA00022829"/>
    </source>
</evidence>
<evidence type="ECO:0000256" key="2">
    <source>
        <dbReference type="ARBA" id="ARBA00008585"/>
    </source>
</evidence>
<evidence type="ECO:0000256" key="7">
    <source>
        <dbReference type="ARBA" id="ARBA00023306"/>
    </source>
</evidence>
<dbReference type="Proteomes" id="UP000807716">
    <property type="component" value="Unassembled WGS sequence"/>
</dbReference>
<protein>
    <recommendedName>
        <fullName evidence="10">MAU2 chromatid cohesion factor homolog</fullName>
    </recommendedName>
</protein>
<evidence type="ECO:0008006" key="10">
    <source>
        <dbReference type="Google" id="ProtNLM"/>
    </source>
</evidence>
<accession>A0A9P6Q0M4</accession>
<dbReference type="Pfam" id="PF10345">
    <property type="entry name" value="Cohesin_load"/>
    <property type="match status" value="1"/>
</dbReference>
<keyword evidence="9" id="KW-1185">Reference proteome</keyword>
<evidence type="ECO:0000256" key="6">
    <source>
        <dbReference type="ARBA" id="ARBA00023242"/>
    </source>
</evidence>
<comment type="subcellular location">
    <subcellularLocation>
        <location evidence="1">Nucleus</location>
    </subcellularLocation>
</comment>
<comment type="caution">
    <text evidence="8">The sequence shown here is derived from an EMBL/GenBank/DDBJ whole genome shotgun (WGS) entry which is preliminary data.</text>
</comment>
<reference evidence="8" key="1">
    <citation type="journal article" date="2020" name="Fungal Divers.">
        <title>Resolving the Mortierellaceae phylogeny through synthesis of multi-gene phylogenetics and phylogenomics.</title>
        <authorList>
            <person name="Vandepol N."/>
            <person name="Liber J."/>
            <person name="Desiro A."/>
            <person name="Na H."/>
            <person name="Kennedy M."/>
            <person name="Barry K."/>
            <person name="Grigoriev I.V."/>
            <person name="Miller A.N."/>
            <person name="O'Donnell K."/>
            <person name="Stajich J.E."/>
            <person name="Bonito G."/>
        </authorList>
    </citation>
    <scope>NUCLEOTIDE SEQUENCE</scope>
    <source>
        <strain evidence="8">BC1065</strain>
    </source>
</reference>
<keyword evidence="3" id="KW-0132">Cell division</keyword>
<dbReference type="GO" id="GO:0007064">
    <property type="term" value="P:mitotic sister chromatid cohesion"/>
    <property type="evidence" value="ECO:0007669"/>
    <property type="project" value="InterPro"/>
</dbReference>
<evidence type="ECO:0000256" key="3">
    <source>
        <dbReference type="ARBA" id="ARBA00022618"/>
    </source>
</evidence>